<evidence type="ECO:0000313" key="5">
    <source>
        <dbReference type="EMBL" id="CAJ1393989.1"/>
    </source>
</evidence>
<protein>
    <recommendedName>
        <fullName evidence="7">ZZ-type domain-containing protein</fullName>
    </recommendedName>
</protein>
<keyword evidence="1" id="KW-0479">Metal-binding</keyword>
<dbReference type="SUPFAM" id="SSF57850">
    <property type="entry name" value="RING/U-box"/>
    <property type="match status" value="2"/>
</dbReference>
<dbReference type="Gene3D" id="3.30.40.10">
    <property type="entry name" value="Zinc/RING finger domain, C3HC4 (zinc finger)"/>
    <property type="match status" value="1"/>
</dbReference>
<name>A0AA36IUX6_9DINO</name>
<dbReference type="InterPro" id="IPR043145">
    <property type="entry name" value="Znf_ZZ_sf"/>
</dbReference>
<keyword evidence="3" id="KW-0862">Zinc</keyword>
<accession>A0AA36IUX6</accession>
<evidence type="ECO:0000256" key="1">
    <source>
        <dbReference type="ARBA" id="ARBA00022723"/>
    </source>
</evidence>
<proteinExistence type="predicted"/>
<evidence type="ECO:0000313" key="6">
    <source>
        <dbReference type="Proteomes" id="UP001178507"/>
    </source>
</evidence>
<organism evidence="5 6">
    <name type="scientific">Effrenium voratum</name>
    <dbReference type="NCBI Taxonomy" id="2562239"/>
    <lineage>
        <taxon>Eukaryota</taxon>
        <taxon>Sar</taxon>
        <taxon>Alveolata</taxon>
        <taxon>Dinophyceae</taxon>
        <taxon>Suessiales</taxon>
        <taxon>Symbiodiniaceae</taxon>
        <taxon>Effrenium</taxon>
    </lineage>
</organism>
<dbReference type="GO" id="GO:0061630">
    <property type="term" value="F:ubiquitin protein ligase activity"/>
    <property type="evidence" value="ECO:0007669"/>
    <property type="project" value="TreeGrafter"/>
</dbReference>
<evidence type="ECO:0000256" key="3">
    <source>
        <dbReference type="ARBA" id="ARBA00022833"/>
    </source>
</evidence>
<evidence type="ECO:0008006" key="7">
    <source>
        <dbReference type="Google" id="ProtNLM"/>
    </source>
</evidence>
<dbReference type="EMBL" id="CAUJNA010002702">
    <property type="protein sequence ID" value="CAJ1393989.1"/>
    <property type="molecule type" value="Genomic_DNA"/>
</dbReference>
<dbReference type="Proteomes" id="UP001178507">
    <property type="component" value="Unassembled WGS sequence"/>
</dbReference>
<sequence length="620" mass="69107">MPMQYEDFKARRPGSEIKTLLHCVTDVRGPTRKNTGSWEAGVEEQALRSVKEALQKVGVVEGPQSNTEEQERKVLRVSKITPGECFGTGAALSDTSNAGIDGVESCLQDFMQRRKSTNLRMLVLPPAQAVSNAIQIDLDDSLASEAQDENEETQSFEQTYERARQARKLWEMYKNFTREQKELGVGRHEAHQRWQLAEEVDWSKVTKDEENQAKKKKRIGNLRCGNGRLSNRSDKTQFTNTVLQRRKCGRVFQKKFNLSDSELEGGIMDFVDVFEDERLKSPAALTNCPQPLPLEDGHVELPKEKEKAEVPEDLCWEPELKTEWSWVVVEECGTVNTNLAGAATVPQGDVPEDFCCAASKRPLFYPVVTDQGIAYCYSVLFEMFLKADVVPTCVVTGEPIWFFPQVCVPLHHFMLDIYKKDLKGRKAIEESILAAFNLKAPVVSEAPDEEGDEGFLEEFSCPVSGELAVSPCCLSSGTIVSAHCVPRGGFKKDPNRLVACGLHGQAPIKSEVLELMIRTKFPSQYKALEAKKASVELVPQPTCGDFAADEHVHLGLGCDGCGLWPIRGAAYEDVDCRSSTGFHLCQACYDLGYHKRVLGGRFNQGHMPKNSMSHISEAIF</sequence>
<dbReference type="InterPro" id="IPR013083">
    <property type="entry name" value="Znf_RING/FYVE/PHD"/>
</dbReference>
<dbReference type="AlphaFoldDB" id="A0AA36IUX6"/>
<reference evidence="5" key="1">
    <citation type="submission" date="2023-08" db="EMBL/GenBank/DDBJ databases">
        <authorList>
            <person name="Chen Y."/>
            <person name="Shah S."/>
            <person name="Dougan E. K."/>
            <person name="Thang M."/>
            <person name="Chan C."/>
        </authorList>
    </citation>
    <scope>NUCLEOTIDE SEQUENCE</scope>
</reference>
<gene>
    <name evidence="5" type="ORF">EVOR1521_LOCUS18734</name>
</gene>
<evidence type="ECO:0000256" key="4">
    <source>
        <dbReference type="SAM" id="MobiDB-lite"/>
    </source>
</evidence>
<feature type="region of interest" description="Disordered" evidence="4">
    <location>
        <begin position="207"/>
        <end position="232"/>
    </location>
</feature>
<dbReference type="PANTHER" id="PTHR15898:SF13">
    <property type="entry name" value="BIFUNCTIONAL APOPTOSIS REGULATOR"/>
    <property type="match status" value="1"/>
</dbReference>
<comment type="caution">
    <text evidence="5">The sequence shown here is derived from an EMBL/GenBank/DDBJ whole genome shotgun (WGS) entry which is preliminary data.</text>
</comment>
<dbReference type="PANTHER" id="PTHR15898">
    <property type="entry name" value="BIFUNCTIONAL APOPTOSIS REGULATOR"/>
    <property type="match status" value="1"/>
</dbReference>
<keyword evidence="2" id="KW-0863">Zinc-finger</keyword>
<dbReference type="GO" id="GO:0008270">
    <property type="term" value="F:zinc ion binding"/>
    <property type="evidence" value="ECO:0007669"/>
    <property type="project" value="UniProtKB-KW"/>
</dbReference>
<evidence type="ECO:0000256" key="2">
    <source>
        <dbReference type="ARBA" id="ARBA00022771"/>
    </source>
</evidence>
<keyword evidence="6" id="KW-1185">Reference proteome</keyword>
<dbReference type="GO" id="GO:0043161">
    <property type="term" value="P:proteasome-mediated ubiquitin-dependent protein catabolic process"/>
    <property type="evidence" value="ECO:0007669"/>
    <property type="project" value="TreeGrafter"/>
</dbReference>
<dbReference type="Gene3D" id="3.30.60.90">
    <property type="match status" value="1"/>
</dbReference>